<keyword evidence="1" id="KW-0812">Transmembrane</keyword>
<feature type="transmembrane region" description="Helical" evidence="1">
    <location>
        <begin position="55"/>
        <end position="81"/>
    </location>
</feature>
<gene>
    <name evidence="2" type="ORF">ENU14_04675</name>
</gene>
<organism evidence="2">
    <name type="scientific">Staphylothermus marinus</name>
    <dbReference type="NCBI Taxonomy" id="2280"/>
    <lineage>
        <taxon>Archaea</taxon>
        <taxon>Thermoproteota</taxon>
        <taxon>Thermoprotei</taxon>
        <taxon>Desulfurococcales</taxon>
        <taxon>Desulfurococcaceae</taxon>
        <taxon>Staphylothermus</taxon>
    </lineage>
</organism>
<feature type="transmembrane region" description="Helical" evidence="1">
    <location>
        <begin position="125"/>
        <end position="144"/>
    </location>
</feature>
<evidence type="ECO:0000256" key="1">
    <source>
        <dbReference type="SAM" id="Phobius"/>
    </source>
</evidence>
<feature type="transmembrane region" description="Helical" evidence="1">
    <location>
        <begin position="150"/>
        <end position="174"/>
    </location>
</feature>
<keyword evidence="1" id="KW-1133">Transmembrane helix</keyword>
<keyword evidence="1" id="KW-0472">Membrane</keyword>
<accession>A0A7C4D7J1</accession>
<evidence type="ECO:0000313" key="2">
    <source>
        <dbReference type="EMBL" id="HGM58861.1"/>
    </source>
</evidence>
<proteinExistence type="predicted"/>
<dbReference type="AlphaFoldDB" id="A0A7C4D7J1"/>
<dbReference type="EMBL" id="DTBJ01000034">
    <property type="protein sequence ID" value="HGM58861.1"/>
    <property type="molecule type" value="Genomic_DNA"/>
</dbReference>
<comment type="caution">
    <text evidence="2">The sequence shown here is derived from an EMBL/GenBank/DDBJ whole genome shotgun (WGS) entry which is preliminary data.</text>
</comment>
<reference evidence="2" key="1">
    <citation type="journal article" date="2020" name="mSystems">
        <title>Genome- and Community-Level Interaction Insights into Carbon Utilization and Element Cycling Functions of Hydrothermarchaeota in Hydrothermal Sediment.</title>
        <authorList>
            <person name="Zhou Z."/>
            <person name="Liu Y."/>
            <person name="Xu W."/>
            <person name="Pan J."/>
            <person name="Luo Z.H."/>
            <person name="Li M."/>
        </authorList>
    </citation>
    <scope>NUCLEOTIDE SEQUENCE [LARGE SCALE GENOMIC DNA]</scope>
    <source>
        <strain evidence="2">SpSt-642</strain>
    </source>
</reference>
<feature type="transmembrane region" description="Helical" evidence="1">
    <location>
        <begin position="33"/>
        <end position="49"/>
    </location>
</feature>
<name>A0A7C4D7J1_STAMA</name>
<feature type="transmembrane region" description="Helical" evidence="1">
    <location>
        <begin position="209"/>
        <end position="230"/>
    </location>
</feature>
<protein>
    <submittedName>
        <fullName evidence="2">Uncharacterized protein</fullName>
    </submittedName>
</protein>
<sequence length="260" mass="30203">MWLSDISDSKRMINDWEKSYCNMIRAAGISRKYLILISLIIPSFILPLISVDEIILAISLITGLISVVSVFVFVVNFAIVIEDHIENTKNYFEKLINLVSIVMGREAAAKIEILFSDQLFQKRIYVKYTPVILLIGFISLLFASDPTKHFLMIISLLIFNALPSLFINHLLIIYNNHIVWEASLIRNFKNIVGQELNELMEYGVFKTRFYPSIILSIITFTLYPVVKIILKFNLHYDEHVSRHRKNHSVIKSYFTKTLRL</sequence>